<evidence type="ECO:0000256" key="2">
    <source>
        <dbReference type="ARBA" id="ARBA00022821"/>
    </source>
</evidence>
<dbReference type="Gene3D" id="3.80.10.10">
    <property type="entry name" value="Ribonuclease Inhibitor"/>
    <property type="match status" value="2"/>
</dbReference>
<evidence type="ECO:0000256" key="1">
    <source>
        <dbReference type="ARBA" id="ARBA00022737"/>
    </source>
</evidence>
<feature type="domain" description="Disease resistance protein RPS4B/Roq1-like leucine-rich repeats" evidence="3">
    <location>
        <begin position="56"/>
        <end position="141"/>
    </location>
</feature>
<evidence type="ECO:0000259" key="3">
    <source>
        <dbReference type="Pfam" id="PF23286"/>
    </source>
</evidence>
<evidence type="ECO:0000313" key="6">
    <source>
        <dbReference type="Proteomes" id="UP000011115"/>
    </source>
</evidence>
<feature type="domain" description="Disease resistance R13L4/SHOC-2-like LRR" evidence="4">
    <location>
        <begin position="142"/>
        <end position="236"/>
    </location>
</feature>
<evidence type="ECO:0000313" key="5">
    <source>
        <dbReference type="EnsemblPlants" id="PGSC0003DMT400031455"/>
    </source>
</evidence>
<keyword evidence="2" id="KW-0611">Plant defense</keyword>
<evidence type="ECO:0000259" key="4">
    <source>
        <dbReference type="Pfam" id="PF23598"/>
    </source>
</evidence>
<organism evidence="5 6">
    <name type="scientific">Solanum tuberosum</name>
    <name type="common">Potato</name>
    <dbReference type="NCBI Taxonomy" id="4113"/>
    <lineage>
        <taxon>Eukaryota</taxon>
        <taxon>Viridiplantae</taxon>
        <taxon>Streptophyta</taxon>
        <taxon>Embryophyta</taxon>
        <taxon>Tracheophyta</taxon>
        <taxon>Spermatophyta</taxon>
        <taxon>Magnoliopsida</taxon>
        <taxon>eudicotyledons</taxon>
        <taxon>Gunneridae</taxon>
        <taxon>Pentapetalae</taxon>
        <taxon>asterids</taxon>
        <taxon>lamiids</taxon>
        <taxon>Solanales</taxon>
        <taxon>Solanaceae</taxon>
        <taxon>Solanoideae</taxon>
        <taxon>Solaneae</taxon>
        <taxon>Solanum</taxon>
    </lineage>
</organism>
<reference evidence="6" key="1">
    <citation type="journal article" date="2011" name="Nature">
        <title>Genome sequence and analysis of the tuber crop potato.</title>
        <authorList>
            <consortium name="The Potato Genome Sequencing Consortium"/>
        </authorList>
    </citation>
    <scope>NUCLEOTIDE SEQUENCE [LARGE SCALE GENOMIC DNA]</scope>
    <source>
        <strain evidence="6">cv. DM1-3 516 R44</strain>
    </source>
</reference>
<dbReference type="STRING" id="4113.M1AVP5"/>
<accession>M1AVP5</accession>
<protein>
    <submittedName>
        <fullName evidence="5">N protein</fullName>
    </submittedName>
</protein>
<dbReference type="EnsemblPlants" id="PGSC0003DMT400031455">
    <property type="protein sequence ID" value="PGSC0003DMT400031455"/>
    <property type="gene ID" value="PGSC0003DMG402012062"/>
</dbReference>
<dbReference type="InterPro" id="IPR058546">
    <property type="entry name" value="RPS4B/Roq1-like_LRR"/>
</dbReference>
<dbReference type="PaxDb" id="4113-PGSC0003DMT400031455"/>
<name>M1AVP5_SOLTU</name>
<keyword evidence="1" id="KW-0677">Repeat</keyword>
<reference evidence="5" key="2">
    <citation type="submission" date="2015-06" db="UniProtKB">
        <authorList>
            <consortium name="EnsemblPlants"/>
        </authorList>
    </citation>
    <scope>IDENTIFICATION</scope>
    <source>
        <strain evidence="5">DM1-3 516 R44</strain>
    </source>
</reference>
<dbReference type="InParanoid" id="M1AVP5"/>
<proteinExistence type="predicted"/>
<dbReference type="InterPro" id="IPR055414">
    <property type="entry name" value="LRR_R13L4/SHOC2-like"/>
</dbReference>
<dbReference type="PANTHER" id="PTHR16083">
    <property type="entry name" value="LEUCINE RICH REPEAT CONTAINING PROTEIN"/>
    <property type="match status" value="1"/>
</dbReference>
<dbReference type="SUPFAM" id="SSF52047">
    <property type="entry name" value="RNI-like"/>
    <property type="match status" value="1"/>
</dbReference>
<sequence>MQTPNFTGMPNLECLNLEKCSSLKEVHSSLGDCKKLIKLNLYRCESLESFPCVNVKSLEHLNLEGCQSLEIFPEIIGRMKSELEIKVKGIGINEIPSSIIQHQAHLTKLDLSVMEKIVALPSSIGMLKGLVKLDVSWCPKLINLPKEIGDLENLEELDASCTRISQPPSSIVRLNKLKSLSFSGQCLEDGVYFVFPQVNEGLRSLEILNLSFCNLIDGGLPEDIGCLSSLKELHLNGNNFCAFA</sequence>
<dbReference type="PANTHER" id="PTHR16083:SF52">
    <property type="entry name" value="TMV RESISTANCE PROTEIN N-LIKE"/>
    <property type="match status" value="1"/>
</dbReference>
<dbReference type="HOGENOM" id="CLU_047899_0_0_1"/>
<dbReference type="OMA" id="VIIIAEY"/>
<dbReference type="Gramene" id="PGSC0003DMT400031455">
    <property type="protein sequence ID" value="PGSC0003DMT400031455"/>
    <property type="gene ID" value="PGSC0003DMG402012062"/>
</dbReference>
<dbReference type="Proteomes" id="UP000011115">
    <property type="component" value="Unassembled WGS sequence"/>
</dbReference>
<dbReference type="Pfam" id="PF23598">
    <property type="entry name" value="LRR_14"/>
    <property type="match status" value="1"/>
</dbReference>
<keyword evidence="6" id="KW-1185">Reference proteome</keyword>
<dbReference type="Pfam" id="PF23286">
    <property type="entry name" value="LRR_13"/>
    <property type="match status" value="1"/>
</dbReference>
<dbReference type="InterPro" id="IPR032675">
    <property type="entry name" value="LRR_dom_sf"/>
</dbReference>
<dbReference type="AlphaFoldDB" id="M1AVP5"/>